<organism evidence="2 3">
    <name type="scientific">Lepeophtheirus salmonis</name>
    <name type="common">Salmon louse</name>
    <name type="synonym">Caligus salmonis</name>
    <dbReference type="NCBI Taxonomy" id="72036"/>
    <lineage>
        <taxon>Eukaryota</taxon>
        <taxon>Metazoa</taxon>
        <taxon>Ecdysozoa</taxon>
        <taxon>Arthropoda</taxon>
        <taxon>Crustacea</taxon>
        <taxon>Multicrustacea</taxon>
        <taxon>Hexanauplia</taxon>
        <taxon>Copepoda</taxon>
        <taxon>Siphonostomatoida</taxon>
        <taxon>Caligidae</taxon>
        <taxon>Lepeophtheirus</taxon>
    </lineage>
</organism>
<dbReference type="OrthoDB" id="8182952at2759"/>
<accession>A0A7R8HDP1</accession>
<dbReference type="EMBL" id="HG994588">
    <property type="protein sequence ID" value="CAF3038497.1"/>
    <property type="molecule type" value="Genomic_DNA"/>
</dbReference>
<feature type="compositionally biased region" description="Basic and acidic residues" evidence="1">
    <location>
        <begin position="1"/>
        <end position="22"/>
    </location>
</feature>
<feature type="compositionally biased region" description="Acidic residues" evidence="1">
    <location>
        <begin position="36"/>
        <end position="54"/>
    </location>
</feature>
<dbReference type="Proteomes" id="UP000675881">
    <property type="component" value="Chromosome 9"/>
</dbReference>
<evidence type="ECO:0000313" key="3">
    <source>
        <dbReference type="Proteomes" id="UP000675881"/>
    </source>
</evidence>
<gene>
    <name evidence="2" type="ORF">LSAA_15255</name>
</gene>
<feature type="region of interest" description="Disordered" evidence="1">
    <location>
        <begin position="1"/>
        <end position="151"/>
    </location>
</feature>
<protein>
    <submittedName>
        <fullName evidence="2">(salmon louse) hypothetical protein</fullName>
    </submittedName>
</protein>
<dbReference type="AlphaFoldDB" id="A0A7R8HDP1"/>
<feature type="compositionally biased region" description="Low complexity" evidence="1">
    <location>
        <begin position="127"/>
        <end position="141"/>
    </location>
</feature>
<proteinExistence type="predicted"/>
<feature type="compositionally biased region" description="Low complexity" evidence="1">
    <location>
        <begin position="83"/>
        <end position="99"/>
    </location>
</feature>
<sequence length="151" mass="17612">MKDDESIHMRKISREHIKRELASSRVTSPSSKGYEEVEEDYFDEIDDAMTEDDFNVVPNAIHHQSASNLQRTRESQSHHHHYQTSQHQTHHNYQTSNHQSRTMEEMEDDVVEKKPGTPSSLSELIRSKSPPNKLIKIPPKNYLSQLRRPPS</sequence>
<evidence type="ECO:0000256" key="1">
    <source>
        <dbReference type="SAM" id="MobiDB-lite"/>
    </source>
</evidence>
<name>A0A7R8HDP1_LEPSM</name>
<keyword evidence="3" id="KW-1185">Reference proteome</keyword>
<reference evidence="2" key="1">
    <citation type="submission" date="2021-02" db="EMBL/GenBank/DDBJ databases">
        <authorList>
            <person name="Bekaert M."/>
        </authorList>
    </citation>
    <scope>NUCLEOTIDE SEQUENCE</scope>
    <source>
        <strain evidence="2">IoA-00</strain>
    </source>
</reference>
<evidence type="ECO:0000313" key="2">
    <source>
        <dbReference type="EMBL" id="CAF3038497.1"/>
    </source>
</evidence>